<dbReference type="InterPro" id="IPR014001">
    <property type="entry name" value="Helicase_ATP-bd"/>
</dbReference>
<evidence type="ECO:0000256" key="4">
    <source>
        <dbReference type="ARBA" id="ARBA00034617"/>
    </source>
</evidence>
<evidence type="ECO:0000259" key="8">
    <source>
        <dbReference type="PROSITE" id="PS51194"/>
    </source>
</evidence>
<dbReference type="GO" id="GO:0005634">
    <property type="term" value="C:nucleus"/>
    <property type="evidence" value="ECO:0007669"/>
    <property type="project" value="TreeGrafter"/>
</dbReference>
<comment type="similarity">
    <text evidence="1">Belongs to the helicase family. RecQ subfamily.</text>
</comment>
<name>A0A0D7AL22_9AGAR</name>
<reference evidence="9 10" key="1">
    <citation type="journal article" date="2015" name="Fungal Genet. Biol.">
        <title>Evolution of novel wood decay mechanisms in Agaricales revealed by the genome sequences of Fistulina hepatica and Cylindrobasidium torrendii.</title>
        <authorList>
            <person name="Floudas D."/>
            <person name="Held B.W."/>
            <person name="Riley R."/>
            <person name="Nagy L.G."/>
            <person name="Koehler G."/>
            <person name="Ransdell A.S."/>
            <person name="Younus H."/>
            <person name="Chow J."/>
            <person name="Chiniquy J."/>
            <person name="Lipzen A."/>
            <person name="Tritt A."/>
            <person name="Sun H."/>
            <person name="Haridas S."/>
            <person name="LaButti K."/>
            <person name="Ohm R.A."/>
            <person name="Kues U."/>
            <person name="Blanchette R.A."/>
            <person name="Grigoriev I.V."/>
            <person name="Minto R.E."/>
            <person name="Hibbett D.S."/>
        </authorList>
    </citation>
    <scope>NUCLEOTIDE SEQUENCE [LARGE SCALE GENOMIC DNA]</scope>
    <source>
        <strain evidence="9 10">ATCC 64428</strain>
    </source>
</reference>
<dbReference type="GO" id="GO:0016787">
    <property type="term" value="F:hydrolase activity"/>
    <property type="evidence" value="ECO:0007669"/>
    <property type="project" value="UniProtKB-KW"/>
</dbReference>
<dbReference type="InterPro" id="IPR027417">
    <property type="entry name" value="P-loop_NTPase"/>
</dbReference>
<dbReference type="InterPro" id="IPR001650">
    <property type="entry name" value="Helicase_C-like"/>
</dbReference>
<dbReference type="SMART" id="SM00490">
    <property type="entry name" value="HELICc"/>
    <property type="match status" value="1"/>
</dbReference>
<keyword evidence="3" id="KW-0067">ATP-binding</keyword>
<sequence>MSAAAEVSLNVSAMVLPKSAVVESVLTTRCKIPSLRPHQLKHAIDLDSGNNLLLTIGTGQGKTIVLFSPMILADARGETGYGIVVAPTKNLVDQLAAVGRSFDLNIEAIHEDSLREAQMKNIDLFKKWTSQRGISVAAMSPQMVCGARMHTVLSNIKIRVAIRWFMVDEVHLIDDKTTIFMTSYEALRPMRSRLPSSTIFAGFTGSASPEGAIRIARALGFQAGHYIDARYSLDRPHIKTIVRPLKHAFSGHDFLDLTFLIPFQMTSATEIMQTLIFARTINTGQRIMAFLDQLIPPTIPSHDRLIRLYNALLPREDCEELKRDFTSGRVRIAVVTDTCTYGLDLACIRRVVLFDIPPSMEKLTQQKGRAGRDGRPAEAIIFRPPWAVSSLLPDKPSAKAKSDAERRAKLPPLLVHLLNPTTSLCERAAELQYYGEKCDSALKSCCGTHEPEPQHSHDDETCGKWQTHLRQAGNNGSSTSTSSGMRTDGTYRVLDTRSKQELRDKLIIWRRRQWATARANDGSDSGIPDVVFLPTRIIETLVSRAHLCSTRERFARVIGDWHYIDVYGDNLFKHLTTILVEFNRFHPTNAAGVTSGPLSTYNQRPPLSPKKNRQGVTPAQPTTPPKCHPTKPSSGFAKLGGSRASFTSQKEGSTTLHHIHSLQSTECYITPVTTSR</sequence>
<dbReference type="SMART" id="SM00487">
    <property type="entry name" value="DEXDc"/>
    <property type="match status" value="1"/>
</dbReference>
<dbReference type="GO" id="GO:0005737">
    <property type="term" value="C:cytoplasm"/>
    <property type="evidence" value="ECO:0007669"/>
    <property type="project" value="TreeGrafter"/>
</dbReference>
<dbReference type="EC" id="5.6.2.4" evidence="5"/>
<feature type="compositionally biased region" description="Polar residues" evidence="6">
    <location>
        <begin position="596"/>
        <end position="605"/>
    </location>
</feature>
<dbReference type="Pfam" id="PF00270">
    <property type="entry name" value="DEAD"/>
    <property type="match status" value="1"/>
</dbReference>
<feature type="domain" description="Helicase ATP-binding" evidence="7">
    <location>
        <begin position="43"/>
        <end position="225"/>
    </location>
</feature>
<evidence type="ECO:0000313" key="10">
    <source>
        <dbReference type="Proteomes" id="UP000054144"/>
    </source>
</evidence>
<evidence type="ECO:0000259" key="7">
    <source>
        <dbReference type="PROSITE" id="PS51192"/>
    </source>
</evidence>
<feature type="domain" description="Helicase C-terminal" evidence="8">
    <location>
        <begin position="264"/>
        <end position="418"/>
    </location>
</feature>
<protein>
    <recommendedName>
        <fullName evidence="5">DNA 3'-5' helicase</fullName>
        <ecNumber evidence="5">5.6.2.4</ecNumber>
    </recommendedName>
</protein>
<dbReference type="OrthoDB" id="2995840at2759"/>
<keyword evidence="9" id="KW-0378">Hydrolase</keyword>
<proteinExistence type="inferred from homology"/>
<evidence type="ECO:0000256" key="5">
    <source>
        <dbReference type="ARBA" id="ARBA00034808"/>
    </source>
</evidence>
<dbReference type="GO" id="GO:0043138">
    <property type="term" value="F:3'-5' DNA helicase activity"/>
    <property type="evidence" value="ECO:0007669"/>
    <property type="project" value="UniProtKB-EC"/>
</dbReference>
<dbReference type="PROSITE" id="PS51192">
    <property type="entry name" value="HELICASE_ATP_BIND_1"/>
    <property type="match status" value="1"/>
</dbReference>
<accession>A0A0D7AL22</accession>
<evidence type="ECO:0000256" key="3">
    <source>
        <dbReference type="ARBA" id="ARBA00022840"/>
    </source>
</evidence>
<keyword evidence="2" id="KW-0547">Nucleotide-binding</keyword>
<dbReference type="EMBL" id="KN881644">
    <property type="protein sequence ID" value="KIY52247.1"/>
    <property type="molecule type" value="Genomic_DNA"/>
</dbReference>
<feature type="region of interest" description="Disordered" evidence="6">
    <location>
        <begin position="593"/>
        <end position="657"/>
    </location>
</feature>
<dbReference type="Gene3D" id="3.40.50.300">
    <property type="entry name" value="P-loop containing nucleotide triphosphate hydrolases"/>
    <property type="match status" value="2"/>
</dbReference>
<evidence type="ECO:0000313" key="9">
    <source>
        <dbReference type="EMBL" id="KIY52247.1"/>
    </source>
</evidence>
<dbReference type="AlphaFoldDB" id="A0A0D7AL22"/>
<evidence type="ECO:0000256" key="1">
    <source>
        <dbReference type="ARBA" id="ARBA00005446"/>
    </source>
</evidence>
<dbReference type="Pfam" id="PF00271">
    <property type="entry name" value="Helicase_C"/>
    <property type="match status" value="1"/>
</dbReference>
<dbReference type="PANTHER" id="PTHR13710:SF120">
    <property type="entry name" value="BIFUNCTIONAL 3'-5' EXONUCLEASE_ATP-DEPENDENT HELICASE WRN"/>
    <property type="match status" value="1"/>
</dbReference>
<organism evidence="9 10">
    <name type="scientific">Fistulina hepatica ATCC 64428</name>
    <dbReference type="NCBI Taxonomy" id="1128425"/>
    <lineage>
        <taxon>Eukaryota</taxon>
        <taxon>Fungi</taxon>
        <taxon>Dikarya</taxon>
        <taxon>Basidiomycota</taxon>
        <taxon>Agaricomycotina</taxon>
        <taxon>Agaricomycetes</taxon>
        <taxon>Agaricomycetidae</taxon>
        <taxon>Agaricales</taxon>
        <taxon>Fistulinaceae</taxon>
        <taxon>Fistulina</taxon>
    </lineage>
</organism>
<dbReference type="Proteomes" id="UP000054144">
    <property type="component" value="Unassembled WGS sequence"/>
</dbReference>
<dbReference type="SUPFAM" id="SSF52540">
    <property type="entry name" value="P-loop containing nucleoside triphosphate hydrolases"/>
    <property type="match status" value="1"/>
</dbReference>
<evidence type="ECO:0000256" key="2">
    <source>
        <dbReference type="ARBA" id="ARBA00022741"/>
    </source>
</evidence>
<dbReference type="InterPro" id="IPR011545">
    <property type="entry name" value="DEAD/DEAH_box_helicase_dom"/>
</dbReference>
<dbReference type="PROSITE" id="PS51194">
    <property type="entry name" value="HELICASE_CTER"/>
    <property type="match status" value="1"/>
</dbReference>
<dbReference type="GO" id="GO:0005524">
    <property type="term" value="F:ATP binding"/>
    <property type="evidence" value="ECO:0007669"/>
    <property type="project" value="UniProtKB-KW"/>
</dbReference>
<dbReference type="GO" id="GO:0003676">
    <property type="term" value="F:nucleic acid binding"/>
    <property type="evidence" value="ECO:0007669"/>
    <property type="project" value="InterPro"/>
</dbReference>
<dbReference type="GO" id="GO:0000724">
    <property type="term" value="P:double-strand break repair via homologous recombination"/>
    <property type="evidence" value="ECO:0007669"/>
    <property type="project" value="TreeGrafter"/>
</dbReference>
<feature type="compositionally biased region" description="Polar residues" evidence="6">
    <location>
        <begin position="644"/>
        <end position="657"/>
    </location>
</feature>
<gene>
    <name evidence="9" type="ORF">FISHEDRAFT_56005</name>
</gene>
<comment type="catalytic activity">
    <reaction evidence="4">
        <text>Couples ATP hydrolysis with the unwinding of duplex DNA by translocating in the 3'-5' direction.</text>
        <dbReference type="EC" id="5.6.2.4"/>
    </reaction>
</comment>
<evidence type="ECO:0000256" key="6">
    <source>
        <dbReference type="SAM" id="MobiDB-lite"/>
    </source>
</evidence>
<keyword evidence="10" id="KW-1185">Reference proteome</keyword>
<dbReference type="GO" id="GO:0005694">
    <property type="term" value="C:chromosome"/>
    <property type="evidence" value="ECO:0007669"/>
    <property type="project" value="TreeGrafter"/>
</dbReference>
<dbReference type="GO" id="GO:0009378">
    <property type="term" value="F:four-way junction helicase activity"/>
    <property type="evidence" value="ECO:0007669"/>
    <property type="project" value="TreeGrafter"/>
</dbReference>
<dbReference type="PANTHER" id="PTHR13710">
    <property type="entry name" value="DNA HELICASE RECQ FAMILY MEMBER"/>
    <property type="match status" value="1"/>
</dbReference>